<feature type="transmembrane region" description="Helical" evidence="2">
    <location>
        <begin position="138"/>
        <end position="158"/>
    </location>
</feature>
<gene>
    <name evidence="3" type="ORF">L203_100688</name>
</gene>
<evidence type="ECO:0000256" key="1">
    <source>
        <dbReference type="SAM" id="MobiDB-lite"/>
    </source>
</evidence>
<reference evidence="3" key="2">
    <citation type="journal article" date="2022" name="Elife">
        <title>Obligate sexual reproduction of a homothallic fungus closely related to the Cryptococcus pathogenic species complex.</title>
        <authorList>
            <person name="Passer A.R."/>
            <person name="Clancey S.A."/>
            <person name="Shea T."/>
            <person name="David-Palma M."/>
            <person name="Averette A.F."/>
            <person name="Boekhout T."/>
            <person name="Porcel B.M."/>
            <person name="Nowrousian M."/>
            <person name="Cuomo C.A."/>
            <person name="Sun S."/>
            <person name="Heitman J."/>
            <person name="Coelho M.A."/>
        </authorList>
    </citation>
    <scope>NUCLEOTIDE SEQUENCE</scope>
    <source>
        <strain evidence="3">CBS 7841</strain>
    </source>
</reference>
<reference evidence="3" key="1">
    <citation type="submission" date="2016-06" db="EMBL/GenBank/DDBJ databases">
        <authorList>
            <person name="Cuomo C."/>
            <person name="Litvintseva A."/>
            <person name="Heitman J."/>
            <person name="Chen Y."/>
            <person name="Sun S."/>
            <person name="Springer D."/>
            <person name="Dromer F."/>
            <person name="Young S."/>
            <person name="Zeng Q."/>
            <person name="Chapman S."/>
            <person name="Gujja S."/>
            <person name="Saif S."/>
            <person name="Birren B."/>
        </authorList>
    </citation>
    <scope>NUCLEOTIDE SEQUENCE</scope>
    <source>
        <strain evidence="3">CBS 7841</strain>
    </source>
</reference>
<name>A0A1E3IX75_9TREE</name>
<evidence type="ECO:0000313" key="4">
    <source>
        <dbReference type="Proteomes" id="UP000094043"/>
    </source>
</evidence>
<keyword evidence="2" id="KW-0472">Membrane</keyword>
<organism evidence="3 4">
    <name type="scientific">Cryptococcus depauperatus CBS 7841</name>
    <dbReference type="NCBI Taxonomy" id="1295531"/>
    <lineage>
        <taxon>Eukaryota</taxon>
        <taxon>Fungi</taxon>
        <taxon>Dikarya</taxon>
        <taxon>Basidiomycota</taxon>
        <taxon>Agaricomycotina</taxon>
        <taxon>Tremellomycetes</taxon>
        <taxon>Tremellales</taxon>
        <taxon>Cryptococcaceae</taxon>
        <taxon>Cryptococcus</taxon>
    </lineage>
</organism>
<keyword evidence="2" id="KW-1133">Transmembrane helix</keyword>
<dbReference type="EMBL" id="CP143784">
    <property type="protein sequence ID" value="WVN85541.1"/>
    <property type="molecule type" value="Genomic_DNA"/>
</dbReference>
<feature type="compositionally biased region" description="Basic and acidic residues" evidence="1">
    <location>
        <begin position="291"/>
        <end position="323"/>
    </location>
</feature>
<dbReference type="RefSeq" id="XP_066066241.1">
    <property type="nucleotide sequence ID" value="XM_066210144.1"/>
</dbReference>
<dbReference type="VEuPathDB" id="FungiDB:L203_00476"/>
<dbReference type="Proteomes" id="UP000094043">
    <property type="component" value="Chromosome 1"/>
</dbReference>
<dbReference type="AlphaFoldDB" id="A0A1E3IX75"/>
<reference evidence="3" key="3">
    <citation type="submission" date="2024-01" db="EMBL/GenBank/DDBJ databases">
        <authorList>
            <person name="Coelho M.A."/>
            <person name="David-Palma M."/>
            <person name="Shea T."/>
            <person name="Sun S."/>
            <person name="Cuomo C.A."/>
            <person name="Heitman J."/>
        </authorList>
    </citation>
    <scope>NUCLEOTIDE SEQUENCE</scope>
    <source>
        <strain evidence="3">CBS 7841</strain>
    </source>
</reference>
<keyword evidence="2" id="KW-0812">Transmembrane</keyword>
<accession>A0A1E3IX75</accession>
<protein>
    <submittedName>
        <fullName evidence="3">Uncharacterized protein</fullName>
    </submittedName>
</protein>
<sequence length="323" mass="34931">MPSVVSTTIPSQNSFASGTQGSDDSQRTLCHQNTMPVEPIGPTSPVFGINCSTSFAVSSQVHDEEPLEHWVRPPIVKTLKGNSRLVAIILGLAVLFAGLLAGMIVFVVNQNHLQIGKDKKKGGDGGEIDNDDGQLSPVILVIDGLFIIAVIIVLALLVRQCFALKHLFLPPSRLTSSSQSILPSWLFPALPTYVDAVGERRPTGGIANRCITEDGLPQYGNNRGSKLLLKSESQGSVAVAGVGVWQDGVSPRCVVTQQMLQQGSDGLLTYERSQAEALRCMQPASEPQSVEDTHNEEKQTQRQTRQREGSIENEKSNIRDKIV</sequence>
<feature type="region of interest" description="Disordered" evidence="1">
    <location>
        <begin position="281"/>
        <end position="323"/>
    </location>
</feature>
<evidence type="ECO:0000313" key="3">
    <source>
        <dbReference type="EMBL" id="WVN85541.1"/>
    </source>
</evidence>
<proteinExistence type="predicted"/>
<feature type="transmembrane region" description="Helical" evidence="2">
    <location>
        <begin position="85"/>
        <end position="108"/>
    </location>
</feature>
<evidence type="ECO:0000256" key="2">
    <source>
        <dbReference type="SAM" id="Phobius"/>
    </source>
</evidence>
<feature type="region of interest" description="Disordered" evidence="1">
    <location>
        <begin position="1"/>
        <end position="28"/>
    </location>
</feature>
<dbReference type="OrthoDB" id="2596855at2759"/>
<dbReference type="GeneID" id="91084902"/>
<dbReference type="KEGG" id="cdep:91084902"/>
<keyword evidence="4" id="KW-1185">Reference proteome</keyword>